<feature type="domain" description="HAT C-terminal dimerisation" evidence="1">
    <location>
        <begin position="95"/>
        <end position="173"/>
    </location>
</feature>
<sequence>MAWGGAEEQKREQEAGNALAKNWCDEALKVVEKTLEEYWNSSSIDTSAGATTNTVVSSTLEPDDNGTLESEFDRHCRLLLVQSAGSRAEGWAMELCRYLGDLPADVNKETNIVDWWVKHTDIYPTLARIAKDICAIPATSVPCERLFSGGSEIATDRRSRLGADKFEYLQVLKHAWHSNINDRAATNSTTVESIVDEVQLEQYQELLIHDSEVDHELNAMEVVTTL</sequence>
<name>A0A0C3CR47_9AGAM</name>
<evidence type="ECO:0000313" key="3">
    <source>
        <dbReference type="Proteomes" id="UP000053989"/>
    </source>
</evidence>
<dbReference type="PANTHER" id="PTHR47611">
    <property type="entry name" value="HAT DIMERISATION DOMAIN, C-TERMINAL"/>
    <property type="match status" value="1"/>
</dbReference>
<dbReference type="OrthoDB" id="2661839at2759"/>
<dbReference type="HOGENOM" id="CLU_009123_9_0_1"/>
<dbReference type="EMBL" id="KN822289">
    <property type="protein sequence ID" value="KIM51070.1"/>
    <property type="molecule type" value="Genomic_DNA"/>
</dbReference>
<dbReference type="Pfam" id="PF05699">
    <property type="entry name" value="Dimer_Tnp_hAT"/>
    <property type="match status" value="1"/>
</dbReference>
<proteinExistence type="predicted"/>
<accession>A0A0C3CR47</accession>
<protein>
    <recommendedName>
        <fullName evidence="1">HAT C-terminal dimerisation domain-containing protein</fullName>
    </recommendedName>
</protein>
<dbReference type="InterPro" id="IPR012337">
    <property type="entry name" value="RNaseH-like_sf"/>
</dbReference>
<evidence type="ECO:0000259" key="1">
    <source>
        <dbReference type="Pfam" id="PF05699"/>
    </source>
</evidence>
<dbReference type="InterPro" id="IPR008906">
    <property type="entry name" value="HATC_C_dom"/>
</dbReference>
<dbReference type="InParanoid" id="A0A0C3CR47"/>
<dbReference type="AlphaFoldDB" id="A0A0C3CR47"/>
<dbReference type="SUPFAM" id="SSF53098">
    <property type="entry name" value="Ribonuclease H-like"/>
    <property type="match status" value="1"/>
</dbReference>
<dbReference type="PANTHER" id="PTHR47611:SF1">
    <property type="entry name" value="CCHC-TYPE DOMAIN-CONTAINING PROTEIN"/>
    <property type="match status" value="1"/>
</dbReference>
<gene>
    <name evidence="2" type="ORF">SCLCIDRAFT_144107</name>
</gene>
<reference evidence="3" key="2">
    <citation type="submission" date="2015-01" db="EMBL/GenBank/DDBJ databases">
        <title>Evolutionary Origins and Diversification of the Mycorrhizal Mutualists.</title>
        <authorList>
            <consortium name="DOE Joint Genome Institute"/>
            <consortium name="Mycorrhizal Genomics Consortium"/>
            <person name="Kohler A."/>
            <person name="Kuo A."/>
            <person name="Nagy L.G."/>
            <person name="Floudas D."/>
            <person name="Copeland A."/>
            <person name="Barry K.W."/>
            <person name="Cichocki N."/>
            <person name="Veneault-Fourrey C."/>
            <person name="LaButti K."/>
            <person name="Lindquist E.A."/>
            <person name="Lipzen A."/>
            <person name="Lundell T."/>
            <person name="Morin E."/>
            <person name="Murat C."/>
            <person name="Riley R."/>
            <person name="Ohm R."/>
            <person name="Sun H."/>
            <person name="Tunlid A."/>
            <person name="Henrissat B."/>
            <person name="Grigoriev I.V."/>
            <person name="Hibbett D.S."/>
            <person name="Martin F."/>
        </authorList>
    </citation>
    <scope>NUCLEOTIDE SEQUENCE [LARGE SCALE GENOMIC DNA]</scope>
    <source>
        <strain evidence="3">Foug A</strain>
    </source>
</reference>
<dbReference type="GO" id="GO:0046983">
    <property type="term" value="F:protein dimerization activity"/>
    <property type="evidence" value="ECO:0007669"/>
    <property type="project" value="InterPro"/>
</dbReference>
<dbReference type="Proteomes" id="UP000053989">
    <property type="component" value="Unassembled WGS sequence"/>
</dbReference>
<reference evidence="2 3" key="1">
    <citation type="submission" date="2014-04" db="EMBL/GenBank/DDBJ databases">
        <authorList>
            <consortium name="DOE Joint Genome Institute"/>
            <person name="Kuo A."/>
            <person name="Kohler A."/>
            <person name="Nagy L.G."/>
            <person name="Floudas D."/>
            <person name="Copeland A."/>
            <person name="Barry K.W."/>
            <person name="Cichocki N."/>
            <person name="Veneault-Fourrey C."/>
            <person name="LaButti K."/>
            <person name="Lindquist E.A."/>
            <person name="Lipzen A."/>
            <person name="Lundell T."/>
            <person name="Morin E."/>
            <person name="Murat C."/>
            <person name="Sun H."/>
            <person name="Tunlid A."/>
            <person name="Henrissat B."/>
            <person name="Grigoriev I.V."/>
            <person name="Hibbett D.S."/>
            <person name="Martin F."/>
            <person name="Nordberg H.P."/>
            <person name="Cantor M.N."/>
            <person name="Hua S.X."/>
        </authorList>
    </citation>
    <scope>NUCLEOTIDE SEQUENCE [LARGE SCALE GENOMIC DNA]</scope>
    <source>
        <strain evidence="2 3">Foug A</strain>
    </source>
</reference>
<keyword evidence="3" id="KW-1185">Reference proteome</keyword>
<evidence type="ECO:0000313" key="2">
    <source>
        <dbReference type="EMBL" id="KIM51070.1"/>
    </source>
</evidence>
<organism evidence="2 3">
    <name type="scientific">Scleroderma citrinum Foug A</name>
    <dbReference type="NCBI Taxonomy" id="1036808"/>
    <lineage>
        <taxon>Eukaryota</taxon>
        <taxon>Fungi</taxon>
        <taxon>Dikarya</taxon>
        <taxon>Basidiomycota</taxon>
        <taxon>Agaricomycotina</taxon>
        <taxon>Agaricomycetes</taxon>
        <taxon>Agaricomycetidae</taxon>
        <taxon>Boletales</taxon>
        <taxon>Sclerodermatineae</taxon>
        <taxon>Sclerodermataceae</taxon>
        <taxon>Scleroderma</taxon>
    </lineage>
</organism>